<dbReference type="PANTHER" id="PTHR15137:SF9">
    <property type="entry name" value="TRANSCRIPTION INITIATION FACTOR TFIID SUBUNIT 2"/>
    <property type="match status" value="1"/>
</dbReference>
<dbReference type="InterPro" id="IPR042097">
    <property type="entry name" value="Aminopeptidase_N-like_N_sf"/>
</dbReference>
<evidence type="ECO:0000256" key="1">
    <source>
        <dbReference type="ARBA" id="ARBA00004123"/>
    </source>
</evidence>
<dbReference type="GO" id="GO:0000976">
    <property type="term" value="F:transcription cis-regulatory region binding"/>
    <property type="evidence" value="ECO:0007669"/>
    <property type="project" value="TreeGrafter"/>
</dbReference>
<gene>
    <name evidence="12" type="ORF">OEA41_001178</name>
</gene>
<dbReference type="SUPFAM" id="SSF55486">
    <property type="entry name" value="Metalloproteases ('zincins'), catalytic domain"/>
    <property type="match status" value="1"/>
</dbReference>
<dbReference type="InterPro" id="IPR037813">
    <property type="entry name" value="TAF2"/>
</dbReference>
<dbReference type="Gene3D" id="1.10.390.10">
    <property type="entry name" value="Neutral Protease Domain 2"/>
    <property type="match status" value="1"/>
</dbReference>
<keyword evidence="6" id="KW-0539">Nucleus</keyword>
<name>A0AAD9ZH07_9LECA</name>
<dbReference type="InterPro" id="IPR027268">
    <property type="entry name" value="Peptidase_M4/M1_CTD_sf"/>
</dbReference>
<dbReference type="Proteomes" id="UP001276659">
    <property type="component" value="Unassembled WGS sequence"/>
</dbReference>
<reference evidence="12" key="1">
    <citation type="submission" date="2022-11" db="EMBL/GenBank/DDBJ databases">
        <title>Chromosomal genome sequence assembly and mating type (MAT) locus characterization of the leprose asexual lichenized fungus Lepraria neglecta (Nyl.) Erichsen.</title>
        <authorList>
            <person name="Allen J.L."/>
            <person name="Pfeffer B."/>
        </authorList>
    </citation>
    <scope>NUCLEOTIDE SEQUENCE</scope>
    <source>
        <strain evidence="12">Allen 5258</strain>
    </source>
</reference>
<feature type="compositionally biased region" description="Gly residues" evidence="9">
    <location>
        <begin position="1278"/>
        <end position="1288"/>
    </location>
</feature>
<feature type="domain" description="Transcription initiation factor TFIID subunit 2 Ig-like" evidence="10">
    <location>
        <begin position="594"/>
        <end position="775"/>
    </location>
</feature>
<evidence type="ECO:0000256" key="5">
    <source>
        <dbReference type="ARBA" id="ARBA00023163"/>
    </source>
</evidence>
<proteinExistence type="inferred from homology"/>
<dbReference type="GO" id="GO:0016251">
    <property type="term" value="F:RNA polymerase II general transcription initiation factor activity"/>
    <property type="evidence" value="ECO:0007669"/>
    <property type="project" value="TreeGrafter"/>
</dbReference>
<evidence type="ECO:0000256" key="8">
    <source>
        <dbReference type="ARBA" id="ARBA00076306"/>
    </source>
</evidence>
<dbReference type="Pfam" id="PF25577">
    <property type="entry name" value="TPR_TAF2_C"/>
    <property type="match status" value="1"/>
</dbReference>
<evidence type="ECO:0000313" key="13">
    <source>
        <dbReference type="Proteomes" id="UP001276659"/>
    </source>
</evidence>
<keyword evidence="5" id="KW-0804">Transcription</keyword>
<evidence type="ECO:0000259" key="11">
    <source>
        <dbReference type="Pfam" id="PF25577"/>
    </source>
</evidence>
<dbReference type="GO" id="GO:0003682">
    <property type="term" value="F:chromatin binding"/>
    <property type="evidence" value="ECO:0007669"/>
    <property type="project" value="TreeGrafter"/>
</dbReference>
<dbReference type="GO" id="GO:0006367">
    <property type="term" value="P:transcription initiation at RNA polymerase II promoter"/>
    <property type="evidence" value="ECO:0007669"/>
    <property type="project" value="TreeGrafter"/>
</dbReference>
<evidence type="ECO:0000256" key="6">
    <source>
        <dbReference type="ARBA" id="ARBA00023242"/>
    </source>
</evidence>
<organism evidence="12 13">
    <name type="scientific">Lepraria neglecta</name>
    <dbReference type="NCBI Taxonomy" id="209136"/>
    <lineage>
        <taxon>Eukaryota</taxon>
        <taxon>Fungi</taxon>
        <taxon>Dikarya</taxon>
        <taxon>Ascomycota</taxon>
        <taxon>Pezizomycotina</taxon>
        <taxon>Lecanoromycetes</taxon>
        <taxon>OSLEUM clade</taxon>
        <taxon>Lecanoromycetidae</taxon>
        <taxon>Lecanorales</taxon>
        <taxon>Lecanorineae</taxon>
        <taxon>Stereocaulaceae</taxon>
        <taxon>Lepraria</taxon>
    </lineage>
</organism>
<feature type="region of interest" description="Disordered" evidence="9">
    <location>
        <begin position="254"/>
        <end position="274"/>
    </location>
</feature>
<keyword evidence="13" id="KW-1185">Reference proteome</keyword>
<evidence type="ECO:0000256" key="9">
    <source>
        <dbReference type="SAM" id="MobiDB-lite"/>
    </source>
</evidence>
<accession>A0AAD9ZH07</accession>
<evidence type="ECO:0000313" key="12">
    <source>
        <dbReference type="EMBL" id="KAK3179039.1"/>
    </source>
</evidence>
<dbReference type="PANTHER" id="PTHR15137">
    <property type="entry name" value="TRANSCRIPTION INITIATION FACTOR TFIID"/>
    <property type="match status" value="1"/>
</dbReference>
<dbReference type="FunFam" id="1.10.390.10:FF:000011">
    <property type="entry name" value="Transcription initiation factor TFIID subunit"/>
    <property type="match status" value="1"/>
</dbReference>
<feature type="compositionally biased region" description="Pro residues" evidence="9">
    <location>
        <begin position="1201"/>
        <end position="1210"/>
    </location>
</feature>
<dbReference type="Gene3D" id="2.60.40.1730">
    <property type="entry name" value="tricorn interacting facor f3 domain"/>
    <property type="match status" value="1"/>
</dbReference>
<dbReference type="CDD" id="cd09839">
    <property type="entry name" value="M1_like_TAF2"/>
    <property type="match status" value="1"/>
</dbReference>
<evidence type="ECO:0000256" key="7">
    <source>
        <dbReference type="ARBA" id="ARBA00025346"/>
    </source>
</evidence>
<comment type="similarity">
    <text evidence="2">Belongs to the TAF2 family.</text>
</comment>
<sequence>MAPPLEPPQPPSPQAPELGFSISHQRVELDIDLPTRSLKGRTDITLNPHSKDLKVIRLNCRQCALTRVSVNSKPCAGANYEDPYSRATLPWKAGAHQYHMLQQRVEGQLKDPPEQELLIHLPKSLKIDELDPFSEEAQGILLSKTLGSSKRDSRDGSITTIDFTQSTRTGVEQTARFTPITLSVEYVVKRIRDGMNFVGWEEGDLRYPHAYSTNSLSPGAACCLFPCTDDLTARCTWEIAIKCQKTIGDALRSTSSSNGQPHVNGVNGDHHGPNTSDKYNNFSDEDKALDLAVICTGDMTDEIVDPRDPTKKTTSFTCMTAISAQHVGFAIGPFEHVDLAEFRESDEDERLGQNAVPVHGFCLPGRIDETKNTCLPLAKAIDFFALTYGSYPFSNYKLCFVDDISSDILDTGSLSICSNRLLFPEEIIEPLDRVSRQLVHALAVQWMGINVVPKDPMDFWVVIGIAYFMTDIFMKKLSGNNEYRYNQKRASDRVVELDVDRPSLLDTGPLITLDPSELDFMELKAPLVLFILDRRLTKAGGSSGLSRIISRIFLNARIGDLPNGALDSSTFIKVCEKLGHMKLDNFFAQWVEGAGCPRFRVAQRFNKKKLVVEMQITQFQSENPKSRDLESTTFMRDVKEDQNMVYAGQVQTTFTGPMTIRIHEADGTPYEHIIEIKEAKTTFDIPYNTKYKRLKRSRRQKERTAAVAGNDYTPGANDDILLYSLGDVLQSEEEVKDWDLADWSKDDEDRMSQESYEWIRMDADFEWICKMTVQMQSYMWVSQLQQDRDVVAQYESIQWIAGVRPHPLVSTILIRTLMDQRYFHGIRTAAAEALTRNAMDEFKWIGQRHLEKAFKEFFCYSDSSMTRSNDFSDRTSYYIQCAISQAIARIRNASGKSPLSVRTWLFEKLKFNDNSNNEYSDCHYLATLMRALAEALAVRPSPTVRAFDDFEDDGDNENFHNACLDEIDRYRRIDEWIPSYHNILSTTALDCKRILAKAGIINIRPADFLQYTPDGTSEYLRLKAFENLMTLGMVKNDAILRWFLFVLGTDPSSYVREHMVHILGRTLGATAIGEHLEVAKAQESQEDGLVIEQESSTEARQADLARKQTVLGALNALKDELSSNLVLKTEIWNAITSPTLSLQQMGDLLDICDLLYTPETSMVVALKYPRYWTCKKIGKGKVLFSPSSRIRTTPMPKRPKLLPPSQPAPQPSIKRENSIPAHAMGPPLKLKFGGPKRSALQKPSSALSVDSAPASREGSVGGEPSKPKLKLSFSKLKGLGGGQGSPTP</sequence>
<evidence type="ECO:0000256" key="2">
    <source>
        <dbReference type="ARBA" id="ARBA00010937"/>
    </source>
</evidence>
<evidence type="ECO:0000256" key="3">
    <source>
        <dbReference type="ARBA" id="ARBA00017363"/>
    </source>
</evidence>
<comment type="caution">
    <text evidence="12">The sequence shown here is derived from an EMBL/GenBank/DDBJ whole genome shotgun (WGS) entry which is preliminary data.</text>
</comment>
<dbReference type="GO" id="GO:0005669">
    <property type="term" value="C:transcription factor TFIID complex"/>
    <property type="evidence" value="ECO:0007669"/>
    <property type="project" value="InterPro"/>
</dbReference>
<dbReference type="EMBL" id="JASNWA010000003">
    <property type="protein sequence ID" value="KAK3179039.1"/>
    <property type="molecule type" value="Genomic_DNA"/>
</dbReference>
<feature type="domain" description="Transcription initiation factor TFIID subunit 2 TPR repeats" evidence="11">
    <location>
        <begin position="778"/>
        <end position="1066"/>
    </location>
</feature>
<protein>
    <recommendedName>
        <fullName evidence="3">Transcription initiation factor TFIID subunit 2</fullName>
    </recommendedName>
    <alternativeName>
        <fullName evidence="8">TBP-associated factor 2</fullName>
    </alternativeName>
</protein>
<feature type="region of interest" description="Disordered" evidence="9">
    <location>
        <begin position="1187"/>
        <end position="1288"/>
    </location>
</feature>
<dbReference type="InterPro" id="IPR057991">
    <property type="entry name" value="TPR_TAF2_C"/>
</dbReference>
<dbReference type="InterPro" id="IPR057345">
    <property type="entry name" value="Ig-like_TAF2"/>
</dbReference>
<comment type="subcellular location">
    <subcellularLocation>
        <location evidence="1">Nucleus</location>
    </subcellularLocation>
</comment>
<comment type="function">
    <text evidence="7">Functions as a component of the DNA-binding general transcription factor complex TFIID. Binding of TFIID to a promoter (with or without TATA element) is the initial step in pre-initiation complex (PIC) formation. TFIID plays a key role in the regulation of gene expression by RNA polymerase II through different activities such as transcription activator interaction, core promoter recognition and selectivity, TFIIA and TFIIB interaction, chromatin modification (histone acetylation by TAF1), facilitation of DNA opening and initiation of transcription.</text>
</comment>
<evidence type="ECO:0000256" key="4">
    <source>
        <dbReference type="ARBA" id="ARBA00023015"/>
    </source>
</evidence>
<evidence type="ECO:0000259" key="10">
    <source>
        <dbReference type="Pfam" id="PF25316"/>
    </source>
</evidence>
<dbReference type="Pfam" id="PF25316">
    <property type="entry name" value="TAF2_3rd"/>
    <property type="match status" value="1"/>
</dbReference>
<keyword evidence="4" id="KW-0805">Transcription regulation</keyword>
<dbReference type="SUPFAM" id="SSF63737">
    <property type="entry name" value="Leukotriene A4 hydrolase N-terminal domain"/>
    <property type="match status" value="1"/>
</dbReference>